<dbReference type="InterPro" id="IPR023753">
    <property type="entry name" value="FAD/NAD-binding_dom"/>
</dbReference>
<dbReference type="Proteomes" id="UP000004980">
    <property type="component" value="Unassembled WGS sequence"/>
</dbReference>
<comment type="cofactor">
    <cofactor evidence="1">
        <name>FAD</name>
        <dbReference type="ChEBI" id="CHEBI:57692"/>
    </cofactor>
</comment>
<sequence length="418" mass="44337">MNPTAGMTLYTEFEDVAYSPYGVPFARGKENASSDNQFLLTRQQCKERGIDVHYDAKIRSIDVGSHTLTVQGEGVVRYDRLVIATGWEYADPDLDQGGLRGIFEVKDIRRTTEWDTYLDTVKEAVVVECGPITLEIVSALIQRGIKTTVLDPSSSQTPDAVDPDIMAPVRKAWEDAGVTMLCGQVTAFGGDGTLSHVETTSGSIPAQLAIIGTRKVSNNSLARAAGIELGRTGGIVIDSHMRTSARNVFAAGDCVEVQRGVSGIPSPGLSASHAYAQGKAAGLNAAGGNREYQPMYVPWATPTGDWIVGGVAFGETSATASGIKFVSGAAKGITRARYYPGVKPITVKLLADPVTHRLIGAQMVGGEGVKERADFLGVAIRAGVTIEDLATMENVYSPAIGALNEPINLAAQEVMKNF</sequence>
<keyword evidence="4" id="KW-0274">FAD</keyword>
<keyword evidence="10" id="KW-1185">Reference proteome</keyword>
<organism evidence="9 10">
    <name type="scientific">Paraburkholderia hospita</name>
    <dbReference type="NCBI Taxonomy" id="169430"/>
    <lineage>
        <taxon>Bacteria</taxon>
        <taxon>Pseudomonadati</taxon>
        <taxon>Pseudomonadota</taxon>
        <taxon>Betaproteobacteria</taxon>
        <taxon>Burkholderiales</taxon>
        <taxon>Burkholderiaceae</taxon>
        <taxon>Paraburkholderia</taxon>
    </lineage>
</organism>
<feature type="domain" description="FAD/NAD(P)-binding" evidence="8">
    <location>
        <begin position="33"/>
        <end position="262"/>
    </location>
</feature>
<dbReference type="EMBL" id="AKAU01000325">
    <property type="protein sequence ID" value="EIM93084.1"/>
    <property type="molecule type" value="Genomic_DNA"/>
</dbReference>
<dbReference type="InterPro" id="IPR050260">
    <property type="entry name" value="FAD-bd_OxRdtase"/>
</dbReference>
<evidence type="ECO:0000256" key="2">
    <source>
        <dbReference type="ARBA" id="ARBA00009130"/>
    </source>
</evidence>
<dbReference type="InterPro" id="IPR016156">
    <property type="entry name" value="FAD/NAD-linked_Rdtase_dimer_sf"/>
</dbReference>
<evidence type="ECO:0000256" key="6">
    <source>
        <dbReference type="ARBA" id="ARBA00023284"/>
    </source>
</evidence>
<evidence type="ECO:0000259" key="8">
    <source>
        <dbReference type="Pfam" id="PF07992"/>
    </source>
</evidence>
<evidence type="ECO:0000313" key="10">
    <source>
        <dbReference type="Proteomes" id="UP000004980"/>
    </source>
</evidence>
<evidence type="ECO:0000256" key="4">
    <source>
        <dbReference type="ARBA" id="ARBA00022827"/>
    </source>
</evidence>
<keyword evidence="3" id="KW-0285">Flavoprotein</keyword>
<gene>
    <name evidence="9" type="ORF">WQE_51442</name>
</gene>
<evidence type="ECO:0000256" key="5">
    <source>
        <dbReference type="ARBA" id="ARBA00023002"/>
    </source>
</evidence>
<accession>A0ABN0F3F7</accession>
<proteinExistence type="inferred from homology"/>
<keyword evidence="6" id="KW-0676">Redox-active center</keyword>
<dbReference type="Gene3D" id="3.50.50.60">
    <property type="entry name" value="FAD/NAD(P)-binding domain"/>
    <property type="match status" value="2"/>
</dbReference>
<dbReference type="PRINTS" id="PR00368">
    <property type="entry name" value="FADPNR"/>
</dbReference>
<evidence type="ECO:0000256" key="1">
    <source>
        <dbReference type="ARBA" id="ARBA00001974"/>
    </source>
</evidence>
<keyword evidence="5" id="KW-0560">Oxidoreductase</keyword>
<protein>
    <submittedName>
        <fullName evidence="9">CoA-disulfide reductase</fullName>
    </submittedName>
</protein>
<comment type="similarity">
    <text evidence="2">Belongs to the class-III pyridine nucleotide-disulfide oxidoreductase family.</text>
</comment>
<reference evidence="9 10" key="1">
    <citation type="journal article" date="2012" name="J. Bacteriol.">
        <title>Draft Genome Sequence of the Soil Bacterium Burkholderia terrae Strain BS001, Which Interacts with Fungal Surface Structures.</title>
        <authorList>
            <person name="Nazir R."/>
            <person name="Hansen M.A."/>
            <person name="Sorensen S."/>
            <person name="van Elsas J.D."/>
        </authorList>
    </citation>
    <scope>NUCLEOTIDE SEQUENCE [LARGE SCALE GENOMIC DNA]</scope>
    <source>
        <strain evidence="9 10">BS001</strain>
    </source>
</reference>
<comment type="caution">
    <text evidence="9">The sequence shown here is derived from an EMBL/GenBank/DDBJ whole genome shotgun (WGS) entry which is preliminary data.</text>
</comment>
<name>A0ABN0F3F7_9BURK</name>
<evidence type="ECO:0000259" key="7">
    <source>
        <dbReference type="Pfam" id="PF02852"/>
    </source>
</evidence>
<dbReference type="Pfam" id="PF02852">
    <property type="entry name" value="Pyr_redox_dim"/>
    <property type="match status" value="1"/>
</dbReference>
<dbReference type="Pfam" id="PF07992">
    <property type="entry name" value="Pyr_redox_2"/>
    <property type="match status" value="1"/>
</dbReference>
<dbReference type="SUPFAM" id="SSF51905">
    <property type="entry name" value="FAD/NAD(P)-binding domain"/>
    <property type="match status" value="1"/>
</dbReference>
<dbReference type="InterPro" id="IPR004099">
    <property type="entry name" value="Pyr_nucl-diS_OxRdtase_dimer"/>
</dbReference>
<evidence type="ECO:0000313" key="9">
    <source>
        <dbReference type="EMBL" id="EIM93084.1"/>
    </source>
</evidence>
<dbReference type="PANTHER" id="PTHR43429:SF1">
    <property type="entry name" value="NAD(P)H SULFUR OXIDOREDUCTASE (COA-DEPENDENT)"/>
    <property type="match status" value="1"/>
</dbReference>
<dbReference type="PANTHER" id="PTHR43429">
    <property type="entry name" value="PYRIDINE NUCLEOTIDE-DISULFIDE OXIDOREDUCTASE DOMAIN-CONTAINING"/>
    <property type="match status" value="1"/>
</dbReference>
<feature type="domain" description="Pyridine nucleotide-disulphide oxidoreductase dimerisation" evidence="7">
    <location>
        <begin position="308"/>
        <end position="391"/>
    </location>
</feature>
<dbReference type="SUPFAM" id="SSF55424">
    <property type="entry name" value="FAD/NAD-linked reductases, dimerisation (C-terminal) domain"/>
    <property type="match status" value="1"/>
</dbReference>
<dbReference type="InterPro" id="IPR036188">
    <property type="entry name" value="FAD/NAD-bd_sf"/>
</dbReference>
<evidence type="ECO:0000256" key="3">
    <source>
        <dbReference type="ARBA" id="ARBA00022630"/>
    </source>
</evidence>